<proteinExistence type="predicted"/>
<sequence>MWNQKGYFTSTKKAVGNGLVAVALDKDKGSQHALRWAVEHLLSRGQTVVLIHVVHKSGAIIHGPHNGHGSETSSPISNKQMMEKLSKELFLTFHCFCTRKDIHCIDIVLEDSDIVKALTEYVSYAGIGKLVLGAPSRSGFMRKFRADIPSCVTKASPDFCTVYVISKGKVSSVRNASRTAPHSSPLLDQIKKQNAGSVEKQSLPSADSVKAGLFVSPIQTMVKPYSSIETMVKPRTSIDMGTKTQFPPTRPSLMTAFGDFSESDTDISFVSSDRPSTDRNSSLFFDSFIDSSRNSRLSSSTDQSIGSMRLGTKWNDHISPQNFSSISQESGRSSCSSQNLEEVEAEMRRLRLELKKTMDLYGNACREALSAKQQVNAMQLNRCKNQEERRLEEARLAEEAAMLTVEEERAKCKAAIEAAESAHKHTDSQRRLNLVGEALRETVEMKTMLDTLSDSHIKYRRYTIEEIEEATDSFAQSRKIGEGGYGPVYRCYLDHTPVAVKVLRPDAAQGRLQFLQEIEVLSCIRHPNMVLLLGACPEYGILVYEYMAHGSLDDCIFRKGNTPPLSWQLRFRIAAEVATGLLFLHNAKPEPIVHRDLKPGNILLDHNYVSKISDVGLARLVPAVAENVTQFRITSTAGTFCYIDPEYQQTGMLGVKSDVYSLGILLLQLITAKQPMGLTHYAELAIEKGTFFTEMLDPDVHDWPPEETLSFAKLALKCAELRRKDRPDLGNEVLTELCRLREFAEEQMAPFLFAGCAGPSPNHSQASVSDSDPIILNSASSSSQLSSTSLTEA</sequence>
<reference evidence="13" key="1">
    <citation type="submission" date="2025-08" db="UniProtKB">
        <authorList>
            <consortium name="RefSeq"/>
        </authorList>
    </citation>
    <scope>IDENTIFICATION</scope>
    <source>
        <tissue evidence="13">Fruit stalk</tissue>
    </source>
</reference>
<dbReference type="InterPro" id="IPR006016">
    <property type="entry name" value="UspA"/>
</dbReference>
<evidence type="ECO:0000256" key="10">
    <source>
        <dbReference type="SAM" id="MobiDB-lite"/>
    </source>
</evidence>
<dbReference type="CDD" id="cd01989">
    <property type="entry name" value="USP_STK_Ubox_N"/>
    <property type="match status" value="1"/>
</dbReference>
<dbReference type="Gene3D" id="3.40.50.620">
    <property type="entry name" value="HUPs"/>
    <property type="match status" value="1"/>
</dbReference>
<dbReference type="GeneID" id="111280662"/>
<evidence type="ECO:0000256" key="3">
    <source>
        <dbReference type="ARBA" id="ARBA00022679"/>
    </source>
</evidence>
<dbReference type="Gene3D" id="1.20.1270.60">
    <property type="entry name" value="Arfaptin homology (AH) domain/BAR domain"/>
    <property type="match status" value="1"/>
</dbReference>
<dbReference type="GO" id="GO:0005524">
    <property type="term" value="F:ATP binding"/>
    <property type="evidence" value="ECO:0007669"/>
    <property type="project" value="UniProtKB-KW"/>
</dbReference>
<keyword evidence="5" id="KW-0418">Kinase</keyword>
<organism evidence="12 13">
    <name type="scientific">Durio zibethinus</name>
    <name type="common">Durian</name>
    <dbReference type="NCBI Taxonomy" id="66656"/>
    <lineage>
        <taxon>Eukaryota</taxon>
        <taxon>Viridiplantae</taxon>
        <taxon>Streptophyta</taxon>
        <taxon>Embryophyta</taxon>
        <taxon>Tracheophyta</taxon>
        <taxon>Spermatophyta</taxon>
        <taxon>Magnoliopsida</taxon>
        <taxon>eudicotyledons</taxon>
        <taxon>Gunneridae</taxon>
        <taxon>Pentapetalae</taxon>
        <taxon>rosids</taxon>
        <taxon>malvids</taxon>
        <taxon>Malvales</taxon>
        <taxon>Malvaceae</taxon>
        <taxon>Helicteroideae</taxon>
        <taxon>Durio</taxon>
    </lineage>
</organism>
<dbReference type="KEGG" id="dzi:111280662"/>
<evidence type="ECO:0000256" key="8">
    <source>
        <dbReference type="ARBA" id="ARBA00047899"/>
    </source>
</evidence>
<name>A0A6P5X872_DURZI</name>
<dbReference type="InterPro" id="IPR027267">
    <property type="entry name" value="AH/BAR_dom_sf"/>
</dbReference>
<dbReference type="InterPro" id="IPR008271">
    <property type="entry name" value="Ser/Thr_kinase_AS"/>
</dbReference>
<dbReference type="PROSITE" id="PS50011">
    <property type="entry name" value="PROTEIN_KINASE_DOM"/>
    <property type="match status" value="1"/>
</dbReference>
<dbReference type="PROSITE" id="PS00108">
    <property type="entry name" value="PROTEIN_KINASE_ST"/>
    <property type="match status" value="1"/>
</dbReference>
<feature type="compositionally biased region" description="Low complexity" evidence="10">
    <location>
        <begin position="778"/>
        <end position="793"/>
    </location>
</feature>
<evidence type="ECO:0000256" key="2">
    <source>
        <dbReference type="ARBA" id="ARBA00022527"/>
    </source>
</evidence>
<accession>A0A6P5X872</accession>
<feature type="domain" description="Protein kinase" evidence="11">
    <location>
        <begin position="474"/>
        <end position="752"/>
    </location>
</feature>
<protein>
    <submittedName>
        <fullName evidence="13">U-box domain-containing protein 35-like</fullName>
    </submittedName>
</protein>
<dbReference type="Proteomes" id="UP000515121">
    <property type="component" value="Unplaced"/>
</dbReference>
<evidence type="ECO:0000256" key="5">
    <source>
        <dbReference type="ARBA" id="ARBA00022777"/>
    </source>
</evidence>
<dbReference type="GO" id="GO:0061630">
    <property type="term" value="F:ubiquitin protein ligase activity"/>
    <property type="evidence" value="ECO:0007669"/>
    <property type="project" value="UniProtKB-EC"/>
</dbReference>
<evidence type="ECO:0000256" key="7">
    <source>
        <dbReference type="ARBA" id="ARBA00022840"/>
    </source>
</evidence>
<evidence type="ECO:0000256" key="4">
    <source>
        <dbReference type="ARBA" id="ARBA00022741"/>
    </source>
</evidence>
<dbReference type="InterPro" id="IPR000719">
    <property type="entry name" value="Prot_kinase_dom"/>
</dbReference>
<dbReference type="SUPFAM" id="SSF103657">
    <property type="entry name" value="BAR/IMD domain-like"/>
    <property type="match status" value="1"/>
</dbReference>
<dbReference type="SUPFAM" id="SSF52402">
    <property type="entry name" value="Adenine nucleotide alpha hydrolases-like"/>
    <property type="match status" value="1"/>
</dbReference>
<dbReference type="SUPFAM" id="SSF56112">
    <property type="entry name" value="Protein kinase-like (PK-like)"/>
    <property type="match status" value="1"/>
</dbReference>
<dbReference type="InterPro" id="IPR011009">
    <property type="entry name" value="Kinase-like_dom_sf"/>
</dbReference>
<dbReference type="PANTHER" id="PTHR45647:SF76">
    <property type="entry name" value="PROTEIN KINASE DOMAIN-CONTAINING PROTEIN"/>
    <property type="match status" value="1"/>
</dbReference>
<dbReference type="Gene3D" id="3.30.200.20">
    <property type="entry name" value="Phosphorylase Kinase, domain 1"/>
    <property type="match status" value="1"/>
</dbReference>
<feature type="region of interest" description="Disordered" evidence="10">
    <location>
        <begin position="320"/>
        <end position="339"/>
    </location>
</feature>
<comment type="catalytic activity">
    <reaction evidence="8">
        <text>L-threonyl-[protein] + ATP = O-phospho-L-threonyl-[protein] + ADP + H(+)</text>
        <dbReference type="Rhea" id="RHEA:46608"/>
        <dbReference type="Rhea" id="RHEA-COMP:11060"/>
        <dbReference type="Rhea" id="RHEA-COMP:11605"/>
        <dbReference type="ChEBI" id="CHEBI:15378"/>
        <dbReference type="ChEBI" id="CHEBI:30013"/>
        <dbReference type="ChEBI" id="CHEBI:30616"/>
        <dbReference type="ChEBI" id="CHEBI:61977"/>
        <dbReference type="ChEBI" id="CHEBI:456216"/>
        <dbReference type="EC" id="2.7.11.1"/>
    </reaction>
</comment>
<keyword evidence="4" id="KW-0547">Nucleotide-binding</keyword>
<dbReference type="InterPro" id="IPR014729">
    <property type="entry name" value="Rossmann-like_a/b/a_fold"/>
</dbReference>
<dbReference type="FunFam" id="3.30.200.20:FF:000162">
    <property type="entry name" value="Adenine nucleotide alpha hydrolase-like domain kinase"/>
    <property type="match status" value="1"/>
</dbReference>
<dbReference type="Pfam" id="PF00582">
    <property type="entry name" value="Usp"/>
    <property type="match status" value="1"/>
</dbReference>
<evidence type="ECO:0000256" key="6">
    <source>
        <dbReference type="ARBA" id="ARBA00022786"/>
    </source>
</evidence>
<keyword evidence="7" id="KW-0067">ATP-binding</keyword>
<keyword evidence="3" id="KW-0808">Transferase</keyword>
<dbReference type="GO" id="GO:0004674">
    <property type="term" value="F:protein serine/threonine kinase activity"/>
    <property type="evidence" value="ECO:0007669"/>
    <property type="project" value="UniProtKB-KW"/>
</dbReference>
<dbReference type="OrthoDB" id="4062651at2759"/>
<evidence type="ECO:0000256" key="9">
    <source>
        <dbReference type="ARBA" id="ARBA00048679"/>
    </source>
</evidence>
<dbReference type="Gene3D" id="1.10.510.10">
    <property type="entry name" value="Transferase(Phosphotransferase) domain 1"/>
    <property type="match status" value="1"/>
</dbReference>
<dbReference type="PANTHER" id="PTHR45647">
    <property type="entry name" value="OS02G0152300 PROTEIN"/>
    <property type="match status" value="1"/>
</dbReference>
<comment type="catalytic activity">
    <reaction evidence="9">
        <text>L-seryl-[protein] + ATP = O-phospho-L-seryl-[protein] + ADP + H(+)</text>
        <dbReference type="Rhea" id="RHEA:17989"/>
        <dbReference type="Rhea" id="RHEA-COMP:9863"/>
        <dbReference type="Rhea" id="RHEA-COMP:11604"/>
        <dbReference type="ChEBI" id="CHEBI:15378"/>
        <dbReference type="ChEBI" id="CHEBI:29999"/>
        <dbReference type="ChEBI" id="CHEBI:30616"/>
        <dbReference type="ChEBI" id="CHEBI:83421"/>
        <dbReference type="ChEBI" id="CHEBI:456216"/>
        <dbReference type="EC" id="2.7.11.1"/>
    </reaction>
</comment>
<evidence type="ECO:0000313" key="13">
    <source>
        <dbReference type="RefSeq" id="XP_022723812.1"/>
    </source>
</evidence>
<keyword evidence="12" id="KW-1185">Reference proteome</keyword>
<comment type="catalytic activity">
    <reaction evidence="1">
        <text>S-ubiquitinyl-[E2 ubiquitin-conjugating enzyme]-L-cysteine + [acceptor protein]-L-lysine = [E2 ubiquitin-conjugating enzyme]-L-cysteine + N(6)-ubiquitinyl-[acceptor protein]-L-lysine.</text>
        <dbReference type="EC" id="2.3.2.27"/>
    </reaction>
</comment>
<dbReference type="FunFam" id="1.10.510.10:FF:001023">
    <property type="entry name" value="Os07g0541700 protein"/>
    <property type="match status" value="1"/>
</dbReference>
<keyword evidence="6" id="KW-0833">Ubl conjugation pathway</keyword>
<evidence type="ECO:0000259" key="11">
    <source>
        <dbReference type="PROSITE" id="PS50011"/>
    </source>
</evidence>
<feature type="compositionally biased region" description="Low complexity" evidence="10">
    <location>
        <begin position="324"/>
        <end position="337"/>
    </location>
</feature>
<dbReference type="Pfam" id="PF00069">
    <property type="entry name" value="Pkinase"/>
    <property type="match status" value="1"/>
</dbReference>
<dbReference type="InterPro" id="IPR051348">
    <property type="entry name" value="U-box_ubiquitin_ligases"/>
</dbReference>
<evidence type="ECO:0000256" key="1">
    <source>
        <dbReference type="ARBA" id="ARBA00000900"/>
    </source>
</evidence>
<dbReference type="AlphaFoldDB" id="A0A6P5X872"/>
<keyword evidence="2" id="KW-0723">Serine/threonine-protein kinase</keyword>
<feature type="region of interest" description="Disordered" evidence="10">
    <location>
        <begin position="762"/>
        <end position="793"/>
    </location>
</feature>
<evidence type="ECO:0000313" key="12">
    <source>
        <dbReference type="Proteomes" id="UP000515121"/>
    </source>
</evidence>
<dbReference type="SMART" id="SM00220">
    <property type="entry name" value="S_TKc"/>
    <property type="match status" value="1"/>
</dbReference>
<dbReference type="RefSeq" id="XP_022723812.1">
    <property type="nucleotide sequence ID" value="XM_022868077.1"/>
</dbReference>
<gene>
    <name evidence="13" type="primary">LOC111280662</name>
</gene>